<name>A0A1B9G3V3_9TREE</name>
<dbReference type="GO" id="GO:0004460">
    <property type="term" value="F:L-lactate dehydrogenase (cytochrome) activity"/>
    <property type="evidence" value="ECO:0007669"/>
    <property type="project" value="TreeGrafter"/>
</dbReference>
<feature type="domain" description="Cytochrome b5 heme-binding" evidence="4">
    <location>
        <begin position="124"/>
        <end position="201"/>
    </location>
</feature>
<organism evidence="6">
    <name type="scientific">Kwoniella bestiolae CBS 10118</name>
    <dbReference type="NCBI Taxonomy" id="1296100"/>
    <lineage>
        <taxon>Eukaryota</taxon>
        <taxon>Fungi</taxon>
        <taxon>Dikarya</taxon>
        <taxon>Basidiomycota</taxon>
        <taxon>Agaricomycotina</taxon>
        <taxon>Tremellomycetes</taxon>
        <taxon>Tremellales</taxon>
        <taxon>Cryptococcaceae</taxon>
        <taxon>Kwoniella</taxon>
    </lineage>
</organism>
<accession>A0A1B9G3V3</accession>
<evidence type="ECO:0000313" key="6">
    <source>
        <dbReference type="EMBL" id="OCF25680.1"/>
    </source>
</evidence>
<proteinExistence type="predicted"/>
<dbReference type="EMBL" id="KI894021">
    <property type="protein sequence ID" value="OCF25680.1"/>
    <property type="molecule type" value="Genomic_DNA"/>
</dbReference>
<sequence>MRTGIIGSTVKIFGASTCKSSKSISTTRHFTSTTTRAETRHEKTRSHILALAGAMTVTALYAGYRSYTRLDNSVDVNEEQRIDPDGGVSGAKGSKRSGDVSKLDVREDLRGEGWRTDKENGKEKGYITMGEVARHDLAHDAWVVVEGKVFDVTEFHKYHPGGSQIIVANAGRDVTEIFKPIHPPKTLENNLAPECFKGLVDPQAAANSLKAYEAEQRRVNSARDALPPVETMLGLDELQEAAESFLSPRVINYYGASSLDGYSTAENRSAFRKCRLIPRVMRNVTTVRPQTTIFGIPSALPIYISPASNALLGHPEGELNIVRGASRTGIVQGVSAAASFPLDEIIQEKANMDQESGNSMGMVYQVYLSRDRQKNVEQLKEVVDGGVQALILTVDSNVGDHRQSTEKLKGARGDAQPGIRMGPIANSDQWHDASQNWDDLKFIREHAPGLPIYLKGVSHIEDVRLAKKHGLAGCILSNHGGRQLDGARTGFDTLRSIHAQDPQLIQNLEIYIDGGCRRGHEVLQALAFGAKGVGLGRPFLYAQAAYGEKGVIRAVRILEKEIATAMQLLGVTDLSQIKPDMIECLQEVWK</sequence>
<dbReference type="SMART" id="SM01117">
    <property type="entry name" value="Cyt-b5"/>
    <property type="match status" value="1"/>
</dbReference>
<dbReference type="InterPro" id="IPR000262">
    <property type="entry name" value="FMN-dep_DH"/>
</dbReference>
<dbReference type="InterPro" id="IPR013785">
    <property type="entry name" value="Aldolase_TIM"/>
</dbReference>
<feature type="region of interest" description="Disordered" evidence="3">
    <location>
        <begin position="78"/>
        <end position="104"/>
    </location>
</feature>
<keyword evidence="2" id="KW-0560">Oxidoreductase</keyword>
<dbReference type="Pfam" id="PF01070">
    <property type="entry name" value="FMN_dh"/>
    <property type="match status" value="1"/>
</dbReference>
<dbReference type="STRING" id="1296100.A0A1B9G3V3"/>
<dbReference type="PROSITE" id="PS00557">
    <property type="entry name" value="FMN_HYDROXY_ACID_DH_1"/>
    <property type="match status" value="1"/>
</dbReference>
<dbReference type="SUPFAM" id="SSF55856">
    <property type="entry name" value="Cytochrome b5-like heme/steroid binding domain"/>
    <property type="match status" value="1"/>
</dbReference>
<dbReference type="Gene3D" id="3.10.120.10">
    <property type="entry name" value="Cytochrome b5-like heme/steroid binding domain"/>
    <property type="match status" value="1"/>
</dbReference>
<reference evidence="6" key="1">
    <citation type="submission" date="2013-07" db="EMBL/GenBank/DDBJ databases">
        <title>The Genome Sequence of Cryptococcus bestiolae CBS10118.</title>
        <authorList>
            <consortium name="The Broad Institute Genome Sequencing Platform"/>
            <person name="Cuomo C."/>
            <person name="Litvintseva A."/>
            <person name="Chen Y."/>
            <person name="Heitman J."/>
            <person name="Sun S."/>
            <person name="Springer D."/>
            <person name="Dromer F."/>
            <person name="Young S.K."/>
            <person name="Zeng Q."/>
            <person name="Gargeya S."/>
            <person name="Fitzgerald M."/>
            <person name="Abouelleil A."/>
            <person name="Alvarado L."/>
            <person name="Berlin A.M."/>
            <person name="Chapman S.B."/>
            <person name="Dewar J."/>
            <person name="Goldberg J."/>
            <person name="Griggs A."/>
            <person name="Gujja S."/>
            <person name="Hansen M."/>
            <person name="Howarth C."/>
            <person name="Imamovic A."/>
            <person name="Larimer J."/>
            <person name="McCowan C."/>
            <person name="Murphy C."/>
            <person name="Pearson M."/>
            <person name="Priest M."/>
            <person name="Roberts A."/>
            <person name="Saif S."/>
            <person name="Shea T."/>
            <person name="Sykes S."/>
            <person name="Wortman J."/>
            <person name="Nusbaum C."/>
            <person name="Birren B."/>
        </authorList>
    </citation>
    <scope>NUCLEOTIDE SEQUENCE [LARGE SCALE GENOMIC DNA]</scope>
    <source>
        <strain evidence="6">CBS 10118</strain>
    </source>
</reference>
<dbReference type="InterPro" id="IPR001199">
    <property type="entry name" value="Cyt_B5-like_heme/steroid-bd"/>
</dbReference>
<gene>
    <name evidence="6" type="ORF">I302_05504</name>
</gene>
<dbReference type="OrthoDB" id="1925334at2759"/>
<dbReference type="InterPro" id="IPR036400">
    <property type="entry name" value="Cyt_B5-like_heme/steroid_sf"/>
</dbReference>
<dbReference type="InterPro" id="IPR008259">
    <property type="entry name" value="FMN_hydac_DH_AS"/>
</dbReference>
<dbReference type="PANTHER" id="PTHR10578">
    <property type="entry name" value="S -2-HYDROXY-ACID OXIDASE-RELATED"/>
    <property type="match status" value="1"/>
</dbReference>
<dbReference type="VEuPathDB" id="FungiDB:I302_05504"/>
<protein>
    <recommendedName>
        <fullName evidence="7">L-mandelate dehydrogenase</fullName>
    </recommendedName>
</protein>
<dbReference type="GO" id="GO:0006089">
    <property type="term" value="P:lactate metabolic process"/>
    <property type="evidence" value="ECO:0007669"/>
    <property type="project" value="TreeGrafter"/>
</dbReference>
<dbReference type="AlphaFoldDB" id="A0A1B9G3V3"/>
<dbReference type="PROSITE" id="PS51349">
    <property type="entry name" value="FMN_HYDROXY_ACID_DH_2"/>
    <property type="match status" value="1"/>
</dbReference>
<dbReference type="Gene3D" id="3.20.20.70">
    <property type="entry name" value="Aldolase class I"/>
    <property type="match status" value="1"/>
</dbReference>
<evidence type="ECO:0000256" key="2">
    <source>
        <dbReference type="ARBA" id="ARBA00023002"/>
    </source>
</evidence>
<feature type="domain" description="FMN hydroxy acid dehydrogenase" evidence="5">
    <location>
        <begin position="227"/>
        <end position="587"/>
    </location>
</feature>
<evidence type="ECO:0008006" key="7">
    <source>
        <dbReference type="Google" id="ProtNLM"/>
    </source>
</evidence>
<evidence type="ECO:0000259" key="5">
    <source>
        <dbReference type="PROSITE" id="PS51349"/>
    </source>
</evidence>
<reference evidence="6" key="2">
    <citation type="submission" date="2014-01" db="EMBL/GenBank/DDBJ databases">
        <title>Evolution of pathogenesis and genome organization in the Tremellales.</title>
        <authorList>
            <person name="Cuomo C."/>
            <person name="Litvintseva A."/>
            <person name="Heitman J."/>
            <person name="Chen Y."/>
            <person name="Sun S."/>
            <person name="Springer D."/>
            <person name="Dromer F."/>
            <person name="Young S."/>
            <person name="Zeng Q."/>
            <person name="Chapman S."/>
            <person name="Gujja S."/>
            <person name="Saif S."/>
            <person name="Birren B."/>
        </authorList>
    </citation>
    <scope>NUCLEOTIDE SEQUENCE</scope>
    <source>
        <strain evidence="6">CBS 10118</strain>
    </source>
</reference>
<evidence type="ECO:0000256" key="1">
    <source>
        <dbReference type="ARBA" id="ARBA00001917"/>
    </source>
</evidence>
<dbReference type="PROSITE" id="PS50255">
    <property type="entry name" value="CYTOCHROME_B5_2"/>
    <property type="match status" value="1"/>
</dbReference>
<evidence type="ECO:0000256" key="3">
    <source>
        <dbReference type="SAM" id="MobiDB-lite"/>
    </source>
</evidence>
<dbReference type="SUPFAM" id="SSF51395">
    <property type="entry name" value="FMN-linked oxidoreductases"/>
    <property type="match status" value="1"/>
</dbReference>
<dbReference type="PANTHER" id="PTHR10578:SF101">
    <property type="entry name" value="L-LACTATE DEHYDROGENASE (CYTOCHROME B2)"/>
    <property type="match status" value="1"/>
</dbReference>
<dbReference type="InterPro" id="IPR037396">
    <property type="entry name" value="FMN_HAD"/>
</dbReference>
<comment type="cofactor">
    <cofactor evidence="1">
        <name>FMN</name>
        <dbReference type="ChEBI" id="CHEBI:58210"/>
    </cofactor>
</comment>
<dbReference type="Pfam" id="PF00173">
    <property type="entry name" value="Cyt-b5"/>
    <property type="match status" value="1"/>
</dbReference>
<evidence type="ECO:0000259" key="4">
    <source>
        <dbReference type="PROSITE" id="PS50255"/>
    </source>
</evidence>